<protein>
    <submittedName>
        <fullName evidence="6">Fungal-specific transcription factor domain-containing protein</fullName>
    </submittedName>
</protein>
<feature type="compositionally biased region" description="Basic residues" evidence="4">
    <location>
        <begin position="592"/>
        <end position="601"/>
    </location>
</feature>
<feature type="compositionally biased region" description="Polar residues" evidence="4">
    <location>
        <begin position="608"/>
        <end position="619"/>
    </location>
</feature>
<dbReference type="InterPro" id="IPR007219">
    <property type="entry name" value="XnlR_reg_dom"/>
</dbReference>
<feature type="compositionally biased region" description="Polar residues" evidence="4">
    <location>
        <begin position="91"/>
        <end position="101"/>
    </location>
</feature>
<dbReference type="InterPro" id="IPR036864">
    <property type="entry name" value="Zn2-C6_fun-type_DNA-bd_sf"/>
</dbReference>
<feature type="compositionally biased region" description="Low complexity" evidence="4">
    <location>
        <begin position="621"/>
        <end position="632"/>
    </location>
</feature>
<feature type="region of interest" description="Disordered" evidence="4">
    <location>
        <begin position="592"/>
        <end position="690"/>
    </location>
</feature>
<feature type="region of interest" description="Disordered" evidence="4">
    <location>
        <begin position="67"/>
        <end position="116"/>
    </location>
</feature>
<keyword evidence="7" id="KW-1185">Reference proteome</keyword>
<dbReference type="SMART" id="SM00066">
    <property type="entry name" value="GAL4"/>
    <property type="match status" value="1"/>
</dbReference>
<comment type="caution">
    <text evidence="6">The sequence shown here is derived from an EMBL/GenBank/DDBJ whole genome shotgun (WGS) entry which is preliminary data.</text>
</comment>
<feature type="compositionally biased region" description="Polar residues" evidence="4">
    <location>
        <begin position="664"/>
        <end position="690"/>
    </location>
</feature>
<name>A0A8K0WVF3_9HYPO</name>
<dbReference type="Pfam" id="PF04082">
    <property type="entry name" value="Fungal_trans"/>
    <property type="match status" value="1"/>
</dbReference>
<sequence length="831" mass="93574">MSSEDLLPSATAAEVRITADKAKDSTFSRSACTECARRKQKCSREWPCNHCIRRKVPTECRFNVSIKASGKPPSLGSSARKRQLNTDEPTESTTHPISPSTKDAGGAHELKSRETDQYEPVDHLLYDDDEGFDSLGYSSSHSFALLSIQDRGKKVSLKQFSARVQDSRVLWQAIQVLPPRPYVDLLVQNFFDNVNFHYYAIYPPTFMDEYQKWCQDKVDHQPLGIPWTCLLLVICACSAQYTDEKMQEKLETDLGESTQRLSETYHNTARELHRAMPQNYKHLLNVQLMLHSCYWFKSEARFAECWHVLSLAVHEAQELGLHQESQDSSLSEYEREMYRRVWCVLDTWDWQISALLSRPMIIDRREVDVGLPSLTLEGYALSPLEHMRLQSRLIKKLSDRFGLPKNVTQPADVMEYRNMLEDWMSTFPKEYHLSSPDKRQDELNPWMTLHRHYLHTMAYSMTLDPIRPYLAKPLSRNSPAEQLIIRDNGIEHSLKLMNAAYGFFNHVYPRDAKFHFCIFCIFDTAAVLCSAVMHDEDHSILRREDILGAIASAVDMLKRLKEVTQAAKTSCNVLIRIWNKVQTLEAVHKSRQTVQRKRSKVNHLAPASPTSSHCTNGDNVSAVASLSSSSASPRPPSDLDKSISSNLPSSNSEVPNSSSSGINNSRLVQGDKTTPMYTLPGSVSQADASGQNYTHMNPYVSSSFDTGLQFSRDSIRPGDNGMAHQMADFDLRLNNNYGHGTGFTADATFGGMSNGMASQNLIYHAPLGYDVGPRQQHGVNGEDQATILSSESMTSLDHSSTFTTELEGEMGPLAALWQYQGLDLGFVPPGA</sequence>
<evidence type="ECO:0000256" key="3">
    <source>
        <dbReference type="ARBA" id="ARBA00023242"/>
    </source>
</evidence>
<accession>A0A8K0WVF3</accession>
<dbReference type="Proteomes" id="UP000813444">
    <property type="component" value="Unassembled WGS sequence"/>
</dbReference>
<keyword evidence="3" id="KW-0539">Nucleus</keyword>
<feature type="compositionally biased region" description="Basic and acidic residues" evidence="4">
    <location>
        <begin position="105"/>
        <end position="116"/>
    </location>
</feature>
<evidence type="ECO:0000259" key="5">
    <source>
        <dbReference type="PROSITE" id="PS50048"/>
    </source>
</evidence>
<dbReference type="GO" id="GO:0008270">
    <property type="term" value="F:zinc ion binding"/>
    <property type="evidence" value="ECO:0007669"/>
    <property type="project" value="InterPro"/>
</dbReference>
<dbReference type="PANTHER" id="PTHR31001:SF84">
    <property type="entry name" value="FUNGAL SPECIFIC TRANSCRIPTION FACTOR"/>
    <property type="match status" value="1"/>
</dbReference>
<keyword evidence="2" id="KW-0479">Metal-binding</keyword>
<dbReference type="CDD" id="cd12148">
    <property type="entry name" value="fungal_TF_MHR"/>
    <property type="match status" value="1"/>
</dbReference>
<gene>
    <name evidence="6" type="ORF">B0I35DRAFT_406733</name>
</gene>
<evidence type="ECO:0000256" key="2">
    <source>
        <dbReference type="ARBA" id="ARBA00022723"/>
    </source>
</evidence>
<dbReference type="InterPro" id="IPR050613">
    <property type="entry name" value="Sec_Metabolite_Reg"/>
</dbReference>
<dbReference type="PROSITE" id="PS00463">
    <property type="entry name" value="ZN2_CY6_FUNGAL_1"/>
    <property type="match status" value="1"/>
</dbReference>
<dbReference type="GO" id="GO:0000981">
    <property type="term" value="F:DNA-binding transcription factor activity, RNA polymerase II-specific"/>
    <property type="evidence" value="ECO:0007669"/>
    <property type="project" value="InterPro"/>
</dbReference>
<dbReference type="SMART" id="SM00906">
    <property type="entry name" value="Fungal_trans"/>
    <property type="match status" value="1"/>
</dbReference>
<evidence type="ECO:0000256" key="4">
    <source>
        <dbReference type="SAM" id="MobiDB-lite"/>
    </source>
</evidence>
<dbReference type="GO" id="GO:0005634">
    <property type="term" value="C:nucleus"/>
    <property type="evidence" value="ECO:0007669"/>
    <property type="project" value="UniProtKB-SubCell"/>
</dbReference>
<evidence type="ECO:0000256" key="1">
    <source>
        <dbReference type="ARBA" id="ARBA00004123"/>
    </source>
</evidence>
<dbReference type="Pfam" id="PF00172">
    <property type="entry name" value="Zn_clus"/>
    <property type="match status" value="1"/>
</dbReference>
<dbReference type="SUPFAM" id="SSF57701">
    <property type="entry name" value="Zn2/Cys6 DNA-binding domain"/>
    <property type="match status" value="1"/>
</dbReference>
<dbReference type="PANTHER" id="PTHR31001">
    <property type="entry name" value="UNCHARACTERIZED TRANSCRIPTIONAL REGULATORY PROTEIN"/>
    <property type="match status" value="1"/>
</dbReference>
<dbReference type="PROSITE" id="PS50048">
    <property type="entry name" value="ZN2_CY6_FUNGAL_2"/>
    <property type="match status" value="1"/>
</dbReference>
<dbReference type="OrthoDB" id="5344325at2759"/>
<dbReference type="Gene3D" id="4.10.240.10">
    <property type="entry name" value="Zn(2)-C6 fungal-type DNA-binding domain"/>
    <property type="match status" value="1"/>
</dbReference>
<organism evidence="6 7">
    <name type="scientific">Stachybotrys elegans</name>
    <dbReference type="NCBI Taxonomy" id="80388"/>
    <lineage>
        <taxon>Eukaryota</taxon>
        <taxon>Fungi</taxon>
        <taxon>Dikarya</taxon>
        <taxon>Ascomycota</taxon>
        <taxon>Pezizomycotina</taxon>
        <taxon>Sordariomycetes</taxon>
        <taxon>Hypocreomycetidae</taxon>
        <taxon>Hypocreales</taxon>
        <taxon>Stachybotryaceae</taxon>
        <taxon>Stachybotrys</taxon>
    </lineage>
</organism>
<reference evidence="6" key="1">
    <citation type="journal article" date="2021" name="Nat. Commun.">
        <title>Genetic determinants of endophytism in the Arabidopsis root mycobiome.</title>
        <authorList>
            <person name="Mesny F."/>
            <person name="Miyauchi S."/>
            <person name="Thiergart T."/>
            <person name="Pickel B."/>
            <person name="Atanasova L."/>
            <person name="Karlsson M."/>
            <person name="Huettel B."/>
            <person name="Barry K.W."/>
            <person name="Haridas S."/>
            <person name="Chen C."/>
            <person name="Bauer D."/>
            <person name="Andreopoulos W."/>
            <person name="Pangilinan J."/>
            <person name="LaButti K."/>
            <person name="Riley R."/>
            <person name="Lipzen A."/>
            <person name="Clum A."/>
            <person name="Drula E."/>
            <person name="Henrissat B."/>
            <person name="Kohler A."/>
            <person name="Grigoriev I.V."/>
            <person name="Martin F.M."/>
            <person name="Hacquard S."/>
        </authorList>
    </citation>
    <scope>NUCLEOTIDE SEQUENCE</scope>
    <source>
        <strain evidence="6">MPI-CAGE-CH-0235</strain>
    </source>
</reference>
<comment type="subcellular location">
    <subcellularLocation>
        <location evidence="1">Nucleus</location>
    </subcellularLocation>
</comment>
<feature type="domain" description="Zn(2)-C6 fungal-type" evidence="5">
    <location>
        <begin position="31"/>
        <end position="62"/>
    </location>
</feature>
<dbReference type="EMBL" id="JAGPNK010000003">
    <property type="protein sequence ID" value="KAH7324993.1"/>
    <property type="molecule type" value="Genomic_DNA"/>
</dbReference>
<dbReference type="GO" id="GO:0006351">
    <property type="term" value="P:DNA-templated transcription"/>
    <property type="evidence" value="ECO:0007669"/>
    <property type="project" value="InterPro"/>
</dbReference>
<dbReference type="CDD" id="cd00067">
    <property type="entry name" value="GAL4"/>
    <property type="match status" value="1"/>
</dbReference>
<dbReference type="GO" id="GO:0003677">
    <property type="term" value="F:DNA binding"/>
    <property type="evidence" value="ECO:0007669"/>
    <property type="project" value="InterPro"/>
</dbReference>
<dbReference type="InterPro" id="IPR001138">
    <property type="entry name" value="Zn2Cys6_DnaBD"/>
</dbReference>
<proteinExistence type="predicted"/>
<evidence type="ECO:0000313" key="6">
    <source>
        <dbReference type="EMBL" id="KAH7324993.1"/>
    </source>
</evidence>
<evidence type="ECO:0000313" key="7">
    <source>
        <dbReference type="Proteomes" id="UP000813444"/>
    </source>
</evidence>
<dbReference type="AlphaFoldDB" id="A0A8K0WVF3"/>
<feature type="compositionally biased region" description="Low complexity" evidence="4">
    <location>
        <begin position="642"/>
        <end position="663"/>
    </location>
</feature>